<dbReference type="InterPro" id="IPR042099">
    <property type="entry name" value="ANL_N_sf"/>
</dbReference>
<sequence length="520" mass="56035">MNVTTDRLITDKLEHWAQTQPDAPAIDFQDQALTWAEFRDRVHQVSGGLLALGVSGGDRVATFDKNHLAGIEVSLGASAIGAAHAILNWRLIGDQLAYVLKDSAPTVVFVGAELLPAYDAIKDQLTGVQRVIVVGGDADGYEPWLARAEPVEPLREVKADETALIMYSSGTTGFPKGVELTHRNLNTHSALSQGELDAAPDSVSLVAMPLFHVGGTCYALGRIARGSHLILIREVDPALLLAAMGQGVTHIFLVPAVVGMVLAAGDGAIALFAGLDELIYGASPMPLPMLRRALEVWPDVDLVQVYGMTEFAGVISRLTPEAHRDTEHPERLTSAGQAIPGAEMRIVDPATLEDVEPGQVGEVWFRTAQTMKGYLGNPDATAEAKTSDGWMRTGDLGHADEDGFVFIVDRIKDMIISGGENIYAPEVENVLAAHPAVAEAVIIGVPDEKWGEVVKAVVALAPDQSLTAEELIAYSRERLAHYKCPRSVDFMEALPRNPSGKVLKRDLRKPHWDGRDRTVI</sequence>
<proteinExistence type="inferred from homology"/>
<comment type="similarity">
    <text evidence="1">Belongs to the ATP-dependent AMP-binding enzyme family.</text>
</comment>
<dbReference type="NCBIfam" id="NF004837">
    <property type="entry name" value="PRK06187.1"/>
    <property type="match status" value="1"/>
</dbReference>
<evidence type="ECO:0000313" key="6">
    <source>
        <dbReference type="Proteomes" id="UP000066480"/>
    </source>
</evidence>
<dbReference type="Pfam" id="PF00501">
    <property type="entry name" value="AMP-binding"/>
    <property type="match status" value="1"/>
</dbReference>
<dbReference type="Pfam" id="PF13193">
    <property type="entry name" value="AMP-binding_C"/>
    <property type="match status" value="1"/>
</dbReference>
<dbReference type="Proteomes" id="UP000066480">
    <property type="component" value="Chromosome"/>
</dbReference>
<dbReference type="Gene3D" id="3.40.50.12780">
    <property type="entry name" value="N-terminal domain of ligase-like"/>
    <property type="match status" value="1"/>
</dbReference>
<evidence type="ECO:0000259" key="3">
    <source>
        <dbReference type="Pfam" id="PF00501"/>
    </source>
</evidence>
<dbReference type="OrthoDB" id="9803968at2"/>
<dbReference type="PATRIC" id="fig|571913.6.peg.1050"/>
<dbReference type="Gene3D" id="3.30.300.30">
    <property type="match status" value="1"/>
</dbReference>
<feature type="domain" description="AMP-dependent synthetase/ligase" evidence="3">
    <location>
        <begin position="13"/>
        <end position="375"/>
    </location>
</feature>
<dbReference type="InterPro" id="IPR020845">
    <property type="entry name" value="AMP-binding_CS"/>
</dbReference>
<feature type="domain" description="AMP-binding enzyme C-terminal" evidence="4">
    <location>
        <begin position="426"/>
        <end position="501"/>
    </location>
</feature>
<dbReference type="FunFam" id="3.30.300.30:FF:000008">
    <property type="entry name" value="2,3-dihydroxybenzoate-AMP ligase"/>
    <property type="match status" value="1"/>
</dbReference>
<dbReference type="SUPFAM" id="SSF56801">
    <property type="entry name" value="Acetyl-CoA synthetase-like"/>
    <property type="match status" value="1"/>
</dbReference>
<dbReference type="GO" id="GO:0016405">
    <property type="term" value="F:CoA-ligase activity"/>
    <property type="evidence" value="ECO:0007669"/>
    <property type="project" value="TreeGrafter"/>
</dbReference>
<keyword evidence="2 5" id="KW-0436">Ligase</keyword>
<dbReference type="EMBL" id="CP011112">
    <property type="protein sequence ID" value="AKU15398.1"/>
    <property type="molecule type" value="Genomic_DNA"/>
</dbReference>
<evidence type="ECO:0000256" key="1">
    <source>
        <dbReference type="ARBA" id="ARBA00006432"/>
    </source>
</evidence>
<dbReference type="InterPro" id="IPR025110">
    <property type="entry name" value="AMP-bd_C"/>
</dbReference>
<dbReference type="InterPro" id="IPR000873">
    <property type="entry name" value="AMP-dep_synth/lig_dom"/>
</dbReference>
<reference evidence="5 6" key="1">
    <citation type="submission" date="2015-03" db="EMBL/GenBank/DDBJ databases">
        <title>Luteipulveratus halotolerans sp. nov., a novel actinobacterium (Dermacoccaceae) from Sarawak, Malaysia.</title>
        <authorList>
            <person name="Juboi H."/>
            <person name="Basik A."/>
            <person name="Shamsul S.S."/>
            <person name="Arnold P."/>
            <person name="Schmitt E.K."/>
            <person name="Sanglier J.-J."/>
            <person name="Yeo T."/>
        </authorList>
    </citation>
    <scope>NUCLEOTIDE SEQUENCE [LARGE SCALE GENOMIC DNA]</scope>
    <source>
        <strain evidence="5 6">MN07-A0370</strain>
    </source>
</reference>
<dbReference type="InterPro" id="IPR045851">
    <property type="entry name" value="AMP-bd_C_sf"/>
</dbReference>
<keyword evidence="6" id="KW-1185">Reference proteome</keyword>
<evidence type="ECO:0000313" key="5">
    <source>
        <dbReference type="EMBL" id="AKU15398.1"/>
    </source>
</evidence>
<dbReference type="PANTHER" id="PTHR24096:SF267">
    <property type="entry name" value="MALONATE--COA LIGASE ACSF3, MITOCHONDRIAL"/>
    <property type="match status" value="1"/>
</dbReference>
<organism evidence="5 6">
    <name type="scientific">Luteipulveratus mongoliensis</name>
    <dbReference type="NCBI Taxonomy" id="571913"/>
    <lineage>
        <taxon>Bacteria</taxon>
        <taxon>Bacillati</taxon>
        <taxon>Actinomycetota</taxon>
        <taxon>Actinomycetes</taxon>
        <taxon>Micrococcales</taxon>
        <taxon>Dermacoccaceae</taxon>
        <taxon>Luteipulveratus</taxon>
    </lineage>
</organism>
<evidence type="ECO:0000256" key="2">
    <source>
        <dbReference type="ARBA" id="ARBA00022598"/>
    </source>
</evidence>
<dbReference type="PROSITE" id="PS00455">
    <property type="entry name" value="AMP_BINDING"/>
    <property type="match status" value="1"/>
</dbReference>
<evidence type="ECO:0000259" key="4">
    <source>
        <dbReference type="Pfam" id="PF13193"/>
    </source>
</evidence>
<protein>
    <submittedName>
        <fullName evidence="5">Long-chain fatty acid--CoA ligase</fullName>
    </submittedName>
</protein>
<accession>A0A0K1JFN8</accession>
<name>A0A0K1JFN8_9MICO</name>
<dbReference type="KEGG" id="lmoi:VV02_05150"/>
<dbReference type="AlphaFoldDB" id="A0A0K1JFN8"/>
<dbReference type="PANTHER" id="PTHR24096">
    <property type="entry name" value="LONG-CHAIN-FATTY-ACID--COA LIGASE"/>
    <property type="match status" value="1"/>
</dbReference>
<dbReference type="STRING" id="571913.VV02_05150"/>
<gene>
    <name evidence="5" type="ORF">VV02_05150</name>
</gene>